<accession>A0AAW1XW23</accession>
<comment type="caution">
    <text evidence="1">The sequence shown here is derived from an EMBL/GenBank/DDBJ whole genome shotgun (WGS) entry which is preliminary data.</text>
</comment>
<name>A0AAW1XW23_RUBAR</name>
<sequence length="78" mass="8462">MLVGNSSDQDLLLKQLKAFDESKAGVKGIGDARITKIPPIFIHLPRDPDQLTHTEFSVPVVDLADSAVGMIRHAEVVV</sequence>
<reference evidence="1 2" key="1">
    <citation type="journal article" date="2023" name="G3 (Bethesda)">
        <title>A chromosome-length genome assembly and annotation of blackberry (Rubus argutus, cv. 'Hillquist').</title>
        <authorList>
            <person name="Bruna T."/>
            <person name="Aryal R."/>
            <person name="Dudchenko O."/>
            <person name="Sargent D.J."/>
            <person name="Mead D."/>
            <person name="Buti M."/>
            <person name="Cavallini A."/>
            <person name="Hytonen T."/>
            <person name="Andres J."/>
            <person name="Pham M."/>
            <person name="Weisz D."/>
            <person name="Mascagni F."/>
            <person name="Usai G."/>
            <person name="Natali L."/>
            <person name="Bassil N."/>
            <person name="Fernandez G.E."/>
            <person name="Lomsadze A."/>
            <person name="Armour M."/>
            <person name="Olukolu B."/>
            <person name="Poorten T."/>
            <person name="Britton C."/>
            <person name="Davik J."/>
            <person name="Ashrafi H."/>
            <person name="Aiden E.L."/>
            <person name="Borodovsky M."/>
            <person name="Worthington M."/>
        </authorList>
    </citation>
    <scope>NUCLEOTIDE SEQUENCE [LARGE SCALE GENOMIC DNA]</scope>
    <source>
        <strain evidence="1">PI 553951</strain>
    </source>
</reference>
<dbReference type="Proteomes" id="UP001457282">
    <property type="component" value="Unassembled WGS sequence"/>
</dbReference>
<gene>
    <name evidence="1" type="ORF">M0R45_016785</name>
</gene>
<protein>
    <submittedName>
        <fullName evidence="1">Uncharacterized protein</fullName>
    </submittedName>
</protein>
<keyword evidence="2" id="KW-1185">Reference proteome</keyword>
<evidence type="ECO:0000313" key="2">
    <source>
        <dbReference type="Proteomes" id="UP001457282"/>
    </source>
</evidence>
<dbReference type="AlphaFoldDB" id="A0AAW1XW23"/>
<proteinExistence type="predicted"/>
<dbReference type="EMBL" id="JBEDUW010000003">
    <property type="protein sequence ID" value="KAK9940110.1"/>
    <property type="molecule type" value="Genomic_DNA"/>
</dbReference>
<organism evidence="1 2">
    <name type="scientific">Rubus argutus</name>
    <name type="common">Southern blackberry</name>
    <dbReference type="NCBI Taxonomy" id="59490"/>
    <lineage>
        <taxon>Eukaryota</taxon>
        <taxon>Viridiplantae</taxon>
        <taxon>Streptophyta</taxon>
        <taxon>Embryophyta</taxon>
        <taxon>Tracheophyta</taxon>
        <taxon>Spermatophyta</taxon>
        <taxon>Magnoliopsida</taxon>
        <taxon>eudicotyledons</taxon>
        <taxon>Gunneridae</taxon>
        <taxon>Pentapetalae</taxon>
        <taxon>rosids</taxon>
        <taxon>fabids</taxon>
        <taxon>Rosales</taxon>
        <taxon>Rosaceae</taxon>
        <taxon>Rosoideae</taxon>
        <taxon>Rosoideae incertae sedis</taxon>
        <taxon>Rubus</taxon>
    </lineage>
</organism>
<evidence type="ECO:0000313" key="1">
    <source>
        <dbReference type="EMBL" id="KAK9940110.1"/>
    </source>
</evidence>